<name>A0ABU3NMG4_9CHLR</name>
<organism evidence="1 2">
    <name type="scientific">Thermanaerothrix solaris</name>
    <dbReference type="NCBI Taxonomy" id="3058434"/>
    <lineage>
        <taxon>Bacteria</taxon>
        <taxon>Bacillati</taxon>
        <taxon>Chloroflexota</taxon>
        <taxon>Anaerolineae</taxon>
        <taxon>Anaerolineales</taxon>
        <taxon>Anaerolineaceae</taxon>
        <taxon>Thermanaerothrix</taxon>
    </lineage>
</organism>
<dbReference type="Proteomes" id="UP001254165">
    <property type="component" value="Unassembled WGS sequence"/>
</dbReference>
<dbReference type="EMBL" id="JAUHMF010000001">
    <property type="protein sequence ID" value="MDT8898033.1"/>
    <property type="molecule type" value="Genomic_DNA"/>
</dbReference>
<accession>A0ABU3NMG4</accession>
<gene>
    <name evidence="1" type="ORF">QYE77_07100</name>
</gene>
<sequence>MSSDLPYPLGRGLVWPQAGDTVLHRPAGFDRFPPAYPGEMALHALDLSYSEPIHTVIEPGAGSDVTFLHTSMSLVDGFRLPKVGGDLFKVRFRPVWGK</sequence>
<proteinExistence type="predicted"/>
<evidence type="ECO:0000313" key="2">
    <source>
        <dbReference type="Proteomes" id="UP001254165"/>
    </source>
</evidence>
<keyword evidence="2" id="KW-1185">Reference proteome</keyword>
<comment type="caution">
    <text evidence="1">The sequence shown here is derived from an EMBL/GenBank/DDBJ whole genome shotgun (WGS) entry which is preliminary data.</text>
</comment>
<reference evidence="1 2" key="1">
    <citation type="submission" date="2023-07" db="EMBL/GenBank/DDBJ databases">
        <title>Novel species of Thermanaerothrix with wide hydrolytic capabilities.</title>
        <authorList>
            <person name="Zayulina K.S."/>
            <person name="Podosokorskaya O.A."/>
            <person name="Elcheninov A.G."/>
        </authorList>
    </citation>
    <scope>NUCLEOTIDE SEQUENCE [LARGE SCALE GENOMIC DNA]</scope>
    <source>
        <strain evidence="1 2">4228-RoL</strain>
    </source>
</reference>
<dbReference type="RefSeq" id="WP_315624680.1">
    <property type="nucleotide sequence ID" value="NZ_JAUHMF010000001.1"/>
</dbReference>
<evidence type="ECO:0000313" key="1">
    <source>
        <dbReference type="EMBL" id="MDT8898033.1"/>
    </source>
</evidence>
<protein>
    <submittedName>
        <fullName evidence="1">Uncharacterized protein</fullName>
    </submittedName>
</protein>